<dbReference type="SUPFAM" id="SSF116842">
    <property type="entry name" value="XseB-like"/>
    <property type="match status" value="1"/>
</dbReference>
<protein>
    <recommendedName>
        <fullName evidence="6">Exodeoxyribonuclease 7 small subunit</fullName>
        <ecNumber evidence="6">3.1.11.6</ecNumber>
    </recommendedName>
    <alternativeName>
        <fullName evidence="6">Exodeoxyribonuclease VII small subunit</fullName>
        <shortName evidence="6">Exonuclease VII small subunit</shortName>
    </alternativeName>
</protein>
<evidence type="ECO:0000313" key="7">
    <source>
        <dbReference type="EMBL" id="MER5170709.1"/>
    </source>
</evidence>
<name>A0ABV1SCR4_9RHOB</name>
<dbReference type="PANTHER" id="PTHR34137:SF1">
    <property type="entry name" value="EXODEOXYRIBONUCLEASE 7 SMALL SUBUNIT"/>
    <property type="match status" value="1"/>
</dbReference>
<keyword evidence="5 6" id="KW-0269">Exonuclease</keyword>
<comment type="caution">
    <text evidence="7">The sequence shown here is derived from an EMBL/GenBank/DDBJ whole genome shotgun (WGS) entry which is preliminary data.</text>
</comment>
<dbReference type="Proteomes" id="UP001438953">
    <property type="component" value="Unassembled WGS sequence"/>
</dbReference>
<organism evidence="7 8">
    <name type="scientific">Thioclava kandeliae</name>
    <dbReference type="NCBI Taxonomy" id="3070818"/>
    <lineage>
        <taxon>Bacteria</taxon>
        <taxon>Pseudomonadati</taxon>
        <taxon>Pseudomonadota</taxon>
        <taxon>Alphaproteobacteria</taxon>
        <taxon>Rhodobacterales</taxon>
        <taxon>Paracoccaceae</taxon>
        <taxon>Thioclava</taxon>
    </lineage>
</organism>
<evidence type="ECO:0000256" key="1">
    <source>
        <dbReference type="ARBA" id="ARBA00009998"/>
    </source>
</evidence>
<keyword evidence="3 6" id="KW-0540">Nuclease</keyword>
<reference evidence="7 8" key="1">
    <citation type="submission" date="2024-06" db="EMBL/GenBank/DDBJ databases">
        <title>Thioclava kandeliae sp. nov. from a rhizosphere soil sample of Kandelia candel in a mangrove.</title>
        <authorList>
            <person name="Mu T."/>
        </authorList>
    </citation>
    <scope>NUCLEOTIDE SEQUENCE [LARGE SCALE GENOMIC DNA]</scope>
    <source>
        <strain evidence="7 8">CPCC 100088</strain>
    </source>
</reference>
<dbReference type="InterPro" id="IPR003761">
    <property type="entry name" value="Exonuc_VII_S"/>
</dbReference>
<comment type="subunit">
    <text evidence="6">Heterooligomer composed of large and small subunits.</text>
</comment>
<evidence type="ECO:0000256" key="2">
    <source>
        <dbReference type="ARBA" id="ARBA00022490"/>
    </source>
</evidence>
<dbReference type="PANTHER" id="PTHR34137">
    <property type="entry name" value="EXODEOXYRIBONUCLEASE 7 SMALL SUBUNIT"/>
    <property type="match status" value="1"/>
</dbReference>
<dbReference type="NCBIfam" id="TIGR01280">
    <property type="entry name" value="xseB"/>
    <property type="match status" value="1"/>
</dbReference>
<evidence type="ECO:0000256" key="6">
    <source>
        <dbReference type="HAMAP-Rule" id="MF_00337"/>
    </source>
</evidence>
<dbReference type="Pfam" id="PF02609">
    <property type="entry name" value="Exonuc_VII_S"/>
    <property type="match status" value="1"/>
</dbReference>
<sequence>MTDQMRDVSTMSFEEAMKEFEQVVNQLDRGDVPLDQSIALYERGAALKERCATLLKAAEERVEKITLAADGTPTGTVPTEGL</sequence>
<dbReference type="EMBL" id="JAYWLC010000002">
    <property type="protein sequence ID" value="MER5170709.1"/>
    <property type="molecule type" value="Genomic_DNA"/>
</dbReference>
<comment type="subcellular location">
    <subcellularLocation>
        <location evidence="6">Cytoplasm</location>
    </subcellularLocation>
</comment>
<dbReference type="EC" id="3.1.11.6" evidence="6"/>
<comment type="catalytic activity">
    <reaction evidence="6">
        <text>Exonucleolytic cleavage in either 5'- to 3'- or 3'- to 5'-direction to yield nucleoside 5'-phosphates.</text>
        <dbReference type="EC" id="3.1.11.6"/>
    </reaction>
</comment>
<dbReference type="InterPro" id="IPR037004">
    <property type="entry name" value="Exonuc_VII_ssu_sf"/>
</dbReference>
<dbReference type="HAMAP" id="MF_00337">
    <property type="entry name" value="Exonuc_7_S"/>
    <property type="match status" value="1"/>
</dbReference>
<dbReference type="GO" id="GO:0008855">
    <property type="term" value="F:exodeoxyribonuclease VII activity"/>
    <property type="evidence" value="ECO:0007669"/>
    <property type="project" value="UniProtKB-EC"/>
</dbReference>
<evidence type="ECO:0000256" key="4">
    <source>
        <dbReference type="ARBA" id="ARBA00022801"/>
    </source>
</evidence>
<dbReference type="NCBIfam" id="NF002139">
    <property type="entry name" value="PRK00977.1-3"/>
    <property type="match status" value="1"/>
</dbReference>
<keyword evidence="2 6" id="KW-0963">Cytoplasm</keyword>
<dbReference type="Gene3D" id="1.10.287.1040">
    <property type="entry name" value="Exonuclease VII, small subunit"/>
    <property type="match status" value="1"/>
</dbReference>
<accession>A0ABV1SCR4</accession>
<evidence type="ECO:0000313" key="8">
    <source>
        <dbReference type="Proteomes" id="UP001438953"/>
    </source>
</evidence>
<proteinExistence type="inferred from homology"/>
<comment type="similarity">
    <text evidence="1 6">Belongs to the XseB family.</text>
</comment>
<evidence type="ECO:0000256" key="3">
    <source>
        <dbReference type="ARBA" id="ARBA00022722"/>
    </source>
</evidence>
<keyword evidence="4 6" id="KW-0378">Hydrolase</keyword>
<dbReference type="RefSeq" id="WP_339113680.1">
    <property type="nucleotide sequence ID" value="NZ_JAYWLC010000002.1"/>
</dbReference>
<evidence type="ECO:0000256" key="5">
    <source>
        <dbReference type="ARBA" id="ARBA00022839"/>
    </source>
</evidence>
<keyword evidence="8" id="KW-1185">Reference proteome</keyword>
<gene>
    <name evidence="6" type="primary">xseB</name>
    <name evidence="7" type="ORF">VSX56_02890</name>
</gene>
<comment type="function">
    <text evidence="6">Bidirectionally degrades single-stranded DNA into large acid-insoluble oligonucleotides, which are then degraded further into small acid-soluble oligonucleotides.</text>
</comment>